<reference evidence="2 3" key="2">
    <citation type="submission" date="2018-08" db="EMBL/GenBank/DDBJ databases">
        <authorList>
            <person name="Laetsch R D."/>
            <person name="Stevens L."/>
            <person name="Kumar S."/>
            <person name="Blaxter L. M."/>
        </authorList>
    </citation>
    <scope>NUCLEOTIDE SEQUENCE [LARGE SCALE GENOMIC DNA]</scope>
</reference>
<proteinExistence type="predicted"/>
<name>A0A182EJL3_ONCOC</name>
<dbReference type="STRING" id="42157.A0A182EJL3"/>
<dbReference type="OrthoDB" id="5850742at2759"/>
<evidence type="ECO:0000313" key="3">
    <source>
        <dbReference type="Proteomes" id="UP000271087"/>
    </source>
</evidence>
<dbReference type="AlphaFoldDB" id="A0A182EJL3"/>
<dbReference type="WBParaSite" id="nOo.2.0.1.t08298-RA">
    <property type="protein sequence ID" value="nOo.2.0.1.t08298-RA"/>
    <property type="gene ID" value="nOo.2.0.1.g08298"/>
</dbReference>
<organism evidence="4">
    <name type="scientific">Onchocerca ochengi</name>
    <name type="common">Filarial nematode worm</name>
    <dbReference type="NCBI Taxonomy" id="42157"/>
    <lineage>
        <taxon>Eukaryota</taxon>
        <taxon>Metazoa</taxon>
        <taxon>Ecdysozoa</taxon>
        <taxon>Nematoda</taxon>
        <taxon>Chromadorea</taxon>
        <taxon>Rhabditida</taxon>
        <taxon>Spirurina</taxon>
        <taxon>Spiruromorpha</taxon>
        <taxon>Filarioidea</taxon>
        <taxon>Onchocercidae</taxon>
        <taxon>Onchocerca</taxon>
    </lineage>
</organism>
<evidence type="ECO:0000313" key="2">
    <source>
        <dbReference type="EMBL" id="VDK88901.1"/>
    </source>
</evidence>
<evidence type="ECO:0000259" key="1">
    <source>
        <dbReference type="Pfam" id="PF17921"/>
    </source>
</evidence>
<protein>
    <submittedName>
        <fullName evidence="4">Integrase_H2C2 domain-containing protein</fullName>
    </submittedName>
</protein>
<dbReference type="EMBL" id="UYRW01003396">
    <property type="protein sequence ID" value="VDK88901.1"/>
    <property type="molecule type" value="Genomic_DNA"/>
</dbReference>
<dbReference type="Proteomes" id="UP000271087">
    <property type="component" value="Unassembled WGS sequence"/>
</dbReference>
<dbReference type="InterPro" id="IPR041588">
    <property type="entry name" value="Integrase_H2C2"/>
</dbReference>
<sequence length="205" mass="23675">MEGTTIPRLELLAVLIGAGVAYTISRLRKTFWIPKGRAEVKRVLNKCMVCKRWMAKPFKLPTMPKYPESLVTLLEQSLETLMDQELQVKEFLTKGGMKWKNIILKAPWSGGIYEREEYLTSLRERTQIEHKSPRSVEVRVPSKGEMVLVKEAEAPRDGSWHKLKNLRKVLMERKENVLPIPALSYGIARRPQNAAYTEESENLMH</sequence>
<reference evidence="4" key="1">
    <citation type="submission" date="2016-06" db="UniProtKB">
        <authorList>
            <consortium name="WormBaseParasite"/>
        </authorList>
    </citation>
    <scope>IDENTIFICATION</scope>
</reference>
<accession>A0A182EJL3</accession>
<dbReference type="Pfam" id="PF17921">
    <property type="entry name" value="Integrase_H2C2"/>
    <property type="match status" value="1"/>
</dbReference>
<evidence type="ECO:0000313" key="4">
    <source>
        <dbReference type="WBParaSite" id="nOo.2.0.1.t08298-RA"/>
    </source>
</evidence>
<gene>
    <name evidence="2" type="ORF">NOO_LOCUS8298</name>
</gene>
<keyword evidence="3" id="KW-1185">Reference proteome</keyword>
<feature type="domain" description="Integrase zinc-binding" evidence="1">
    <location>
        <begin position="19"/>
        <end position="53"/>
    </location>
</feature>